<dbReference type="EMBL" id="QYUQ01000002">
    <property type="protein sequence ID" value="RJG03226.1"/>
    <property type="molecule type" value="Genomic_DNA"/>
</dbReference>
<name>A0A3A3GLR5_9BURK</name>
<evidence type="ECO:0000313" key="1">
    <source>
        <dbReference type="EMBL" id="RJG03226.1"/>
    </source>
</evidence>
<accession>A0A3A3GLR5</accession>
<keyword evidence="2" id="KW-1185">Reference proteome</keyword>
<reference evidence="2" key="1">
    <citation type="submission" date="2018-09" db="EMBL/GenBank/DDBJ databases">
        <authorList>
            <person name="Zhu H."/>
        </authorList>
    </citation>
    <scope>NUCLEOTIDE SEQUENCE [LARGE SCALE GENOMIC DNA]</scope>
    <source>
        <strain evidence="2">K1S02-23</strain>
    </source>
</reference>
<evidence type="ECO:0000313" key="2">
    <source>
        <dbReference type="Proteomes" id="UP000266327"/>
    </source>
</evidence>
<dbReference type="Proteomes" id="UP000266327">
    <property type="component" value="Unassembled WGS sequence"/>
</dbReference>
<dbReference type="AlphaFoldDB" id="A0A3A3GLR5"/>
<organism evidence="1 2">
    <name type="scientific">Noviherbaspirillum sedimenti</name>
    <dbReference type="NCBI Taxonomy" id="2320865"/>
    <lineage>
        <taxon>Bacteria</taxon>
        <taxon>Pseudomonadati</taxon>
        <taxon>Pseudomonadota</taxon>
        <taxon>Betaproteobacteria</taxon>
        <taxon>Burkholderiales</taxon>
        <taxon>Oxalobacteraceae</taxon>
        <taxon>Noviherbaspirillum</taxon>
    </lineage>
</organism>
<sequence>MTGQEAGKIALHHGAAYKSLVCVQSSIKGAYQGGFVHQMAHNIIVDRITGVRARARHTLHVFGSKFRIIALYYDGVVRTAEGWKSAVTIPASP</sequence>
<protein>
    <submittedName>
        <fullName evidence="1">Uncharacterized protein</fullName>
    </submittedName>
</protein>
<proteinExistence type="predicted"/>
<gene>
    <name evidence="1" type="ORF">D3878_17860</name>
</gene>
<comment type="caution">
    <text evidence="1">The sequence shown here is derived from an EMBL/GenBank/DDBJ whole genome shotgun (WGS) entry which is preliminary data.</text>
</comment>